<dbReference type="Pfam" id="PF14126">
    <property type="entry name" value="DUF4293"/>
    <property type="match status" value="1"/>
</dbReference>
<feature type="transmembrane region" description="Helical" evidence="1">
    <location>
        <begin position="110"/>
        <end position="131"/>
    </location>
</feature>
<keyword evidence="1" id="KW-0472">Membrane</keyword>
<keyword evidence="1" id="KW-0812">Transmembrane</keyword>
<dbReference type="EMBL" id="BAJS01000030">
    <property type="protein sequence ID" value="GAK37835.1"/>
    <property type="molecule type" value="Genomic_DNA"/>
</dbReference>
<dbReference type="InterPro" id="IPR025635">
    <property type="entry name" value="DUF4293"/>
</dbReference>
<dbReference type="Proteomes" id="UP000027601">
    <property type="component" value="Unassembled WGS sequence"/>
</dbReference>
<sequence>MIQRIQTVYLLLVTGLLIAAMCMPLGYFTGADAVQYTLMPAGVSANNMFQSTWGILCILILSSIISFLTIFLYKNRMLQIRMTVFCSVLLVGFYLAFLAFMFMLKSDLEATFRISWALSFPLIAIILNYLALRAIGRDEVMVKAADRLR</sequence>
<keyword evidence="3" id="KW-1185">Reference proteome</keyword>
<name>A0A069D664_9BACE</name>
<proteinExistence type="predicted"/>
<dbReference type="OrthoDB" id="594989at2"/>
<evidence type="ECO:0000313" key="2">
    <source>
        <dbReference type="EMBL" id="GAK37835.1"/>
    </source>
</evidence>
<reference evidence="2 3" key="1">
    <citation type="journal article" date="2015" name="Microbes Environ.">
        <title>Distribution and evolution of nitrogen fixation genes in the phylum bacteroidetes.</title>
        <authorList>
            <person name="Inoue J."/>
            <person name="Oshima K."/>
            <person name="Suda W."/>
            <person name="Sakamoto M."/>
            <person name="Iino T."/>
            <person name="Noda S."/>
            <person name="Hongoh Y."/>
            <person name="Hattori M."/>
            <person name="Ohkuma M."/>
        </authorList>
    </citation>
    <scope>NUCLEOTIDE SEQUENCE [LARGE SCALE GENOMIC DNA]</scope>
    <source>
        <strain evidence="2 3">JCM 15093</strain>
    </source>
</reference>
<gene>
    <name evidence="2" type="ORF">JCM15093_3119</name>
</gene>
<dbReference type="RefSeq" id="WP_024997416.1">
    <property type="nucleotide sequence ID" value="NZ_ATZI01000018.1"/>
</dbReference>
<keyword evidence="1" id="KW-1133">Transmembrane helix</keyword>
<comment type="caution">
    <text evidence="2">The sequence shown here is derived from an EMBL/GenBank/DDBJ whole genome shotgun (WGS) entry which is preliminary data.</text>
</comment>
<feature type="transmembrane region" description="Helical" evidence="1">
    <location>
        <begin position="7"/>
        <end position="28"/>
    </location>
</feature>
<accession>A0A069D664</accession>
<dbReference type="STRING" id="1121097.GCA_000428125_02821"/>
<feature type="transmembrane region" description="Helical" evidence="1">
    <location>
        <begin position="48"/>
        <end position="72"/>
    </location>
</feature>
<protein>
    <recommendedName>
        <fullName evidence="4">DUF4293 family protein</fullName>
    </recommendedName>
</protein>
<dbReference type="eggNOG" id="ENOG503333M">
    <property type="taxonomic scope" value="Bacteria"/>
</dbReference>
<feature type="transmembrane region" description="Helical" evidence="1">
    <location>
        <begin position="84"/>
        <end position="104"/>
    </location>
</feature>
<evidence type="ECO:0000256" key="1">
    <source>
        <dbReference type="SAM" id="Phobius"/>
    </source>
</evidence>
<evidence type="ECO:0008006" key="4">
    <source>
        <dbReference type="Google" id="ProtNLM"/>
    </source>
</evidence>
<organism evidence="2 3">
    <name type="scientific">Bacteroides graminisolvens DSM 19988 = JCM 15093</name>
    <dbReference type="NCBI Taxonomy" id="1121097"/>
    <lineage>
        <taxon>Bacteria</taxon>
        <taxon>Pseudomonadati</taxon>
        <taxon>Bacteroidota</taxon>
        <taxon>Bacteroidia</taxon>
        <taxon>Bacteroidales</taxon>
        <taxon>Bacteroidaceae</taxon>
        <taxon>Bacteroides</taxon>
    </lineage>
</organism>
<evidence type="ECO:0000313" key="3">
    <source>
        <dbReference type="Proteomes" id="UP000027601"/>
    </source>
</evidence>
<dbReference type="AlphaFoldDB" id="A0A069D664"/>